<keyword evidence="2" id="KW-0805">Transcription regulation</keyword>
<dbReference type="Gene3D" id="1.10.10.10">
    <property type="entry name" value="Winged helix-like DNA-binding domain superfamily/Winged helix DNA-binding domain"/>
    <property type="match status" value="1"/>
</dbReference>
<dbReference type="InterPro" id="IPR036388">
    <property type="entry name" value="WH-like_DNA-bd_sf"/>
</dbReference>
<evidence type="ECO:0000259" key="5">
    <source>
        <dbReference type="PROSITE" id="PS50931"/>
    </source>
</evidence>
<dbReference type="InterPro" id="IPR037402">
    <property type="entry name" value="YidZ_PBP2"/>
</dbReference>
<evidence type="ECO:0000256" key="3">
    <source>
        <dbReference type="ARBA" id="ARBA00023125"/>
    </source>
</evidence>
<dbReference type="Proteomes" id="UP000186336">
    <property type="component" value="Chromosome"/>
</dbReference>
<dbReference type="Pfam" id="PF03466">
    <property type="entry name" value="LysR_substrate"/>
    <property type="match status" value="1"/>
</dbReference>
<dbReference type="SUPFAM" id="SSF53850">
    <property type="entry name" value="Periplasmic binding protein-like II"/>
    <property type="match status" value="1"/>
</dbReference>
<dbReference type="KEGG" id="tom:BWR18_18535"/>
<dbReference type="EMBL" id="CP019312">
    <property type="protein sequence ID" value="APX13452.1"/>
    <property type="molecule type" value="Genomic_DNA"/>
</dbReference>
<evidence type="ECO:0000313" key="7">
    <source>
        <dbReference type="Proteomes" id="UP000186336"/>
    </source>
</evidence>
<accession>A0A1P8MZN8</accession>
<keyword evidence="3" id="KW-0238">DNA-binding</keyword>
<dbReference type="GO" id="GO:0003677">
    <property type="term" value="F:DNA binding"/>
    <property type="evidence" value="ECO:0007669"/>
    <property type="project" value="UniProtKB-KW"/>
</dbReference>
<dbReference type="OrthoDB" id="9811588at2"/>
<organism evidence="6 7">
    <name type="scientific">Tateyamaria omphalii</name>
    <dbReference type="NCBI Taxonomy" id="299262"/>
    <lineage>
        <taxon>Bacteria</taxon>
        <taxon>Pseudomonadati</taxon>
        <taxon>Pseudomonadota</taxon>
        <taxon>Alphaproteobacteria</taxon>
        <taxon>Rhodobacterales</taxon>
        <taxon>Roseobacteraceae</taxon>
        <taxon>Tateyamaria</taxon>
    </lineage>
</organism>
<dbReference type="InterPro" id="IPR050389">
    <property type="entry name" value="LysR-type_TF"/>
</dbReference>
<reference evidence="6 7" key="1">
    <citation type="submission" date="2017-01" db="EMBL/GenBank/DDBJ databases">
        <title>Complete genome of Tateyamaria omphalii DOK1-4 isolated from seawater in Dokdo.</title>
        <authorList>
            <person name="Kim J.H."/>
            <person name="Chi W.-J."/>
        </authorList>
    </citation>
    <scope>NUCLEOTIDE SEQUENCE [LARGE SCALE GENOMIC DNA]</scope>
    <source>
        <strain evidence="6 7">DOK1-4</strain>
    </source>
</reference>
<dbReference type="GO" id="GO:0003700">
    <property type="term" value="F:DNA-binding transcription factor activity"/>
    <property type="evidence" value="ECO:0007669"/>
    <property type="project" value="InterPro"/>
</dbReference>
<evidence type="ECO:0000256" key="2">
    <source>
        <dbReference type="ARBA" id="ARBA00023015"/>
    </source>
</evidence>
<protein>
    <recommendedName>
        <fullName evidence="5">HTH lysR-type domain-containing protein</fullName>
    </recommendedName>
</protein>
<sequence>MLEQDFRKIDLNLLVVLRSLLTTLSVGQTAKLLGMSQPAISRALASLRELFDDRLLVKSGSKMTATPRALELRAPLEDALANVLRVLEPAAVFEPAHSQRRFRIATTDYGATVVLPRLAARFFRQAPKAELDIKPLTPTSFDELGSNDLDLMFYSDNPVPEALRAKEMYRERFACIVRPGHPLARTADRAIGLDDYLSYAHILVTVTGGRTGPVDRELANLGKERHIALVLPYFAVAALAAASSDLLLTMPYRAAKTFADTMNLTLLEPPVELGDFGYRVVWHERVQNDPGHVWLRRMISDVMHSKSGDSS</sequence>
<dbReference type="PANTHER" id="PTHR30118">
    <property type="entry name" value="HTH-TYPE TRANSCRIPTIONAL REGULATOR LEUO-RELATED"/>
    <property type="match status" value="1"/>
</dbReference>
<dbReference type="Pfam" id="PF00126">
    <property type="entry name" value="HTH_1"/>
    <property type="match status" value="1"/>
</dbReference>
<dbReference type="InterPro" id="IPR005119">
    <property type="entry name" value="LysR_subst-bd"/>
</dbReference>
<dbReference type="RefSeq" id="WP_076629885.1">
    <property type="nucleotide sequence ID" value="NZ_CP019312.1"/>
</dbReference>
<keyword evidence="4" id="KW-0804">Transcription</keyword>
<evidence type="ECO:0000256" key="1">
    <source>
        <dbReference type="ARBA" id="ARBA00009437"/>
    </source>
</evidence>
<name>A0A1P8MZN8_9RHOB</name>
<dbReference type="CDD" id="cd08417">
    <property type="entry name" value="PBP2_Nitroaromatics_like"/>
    <property type="match status" value="1"/>
</dbReference>
<dbReference type="PANTHER" id="PTHR30118:SF15">
    <property type="entry name" value="TRANSCRIPTIONAL REGULATORY PROTEIN"/>
    <property type="match status" value="1"/>
</dbReference>
<dbReference type="InterPro" id="IPR000847">
    <property type="entry name" value="LysR_HTH_N"/>
</dbReference>
<dbReference type="AlphaFoldDB" id="A0A1P8MZN8"/>
<keyword evidence="7" id="KW-1185">Reference proteome</keyword>
<dbReference type="STRING" id="299262.BWR18_18535"/>
<dbReference type="InterPro" id="IPR036390">
    <property type="entry name" value="WH_DNA-bd_sf"/>
</dbReference>
<comment type="similarity">
    <text evidence="1">Belongs to the LysR transcriptional regulatory family.</text>
</comment>
<dbReference type="SUPFAM" id="SSF46785">
    <property type="entry name" value="Winged helix' DNA-binding domain"/>
    <property type="match status" value="1"/>
</dbReference>
<proteinExistence type="inferred from homology"/>
<feature type="domain" description="HTH lysR-type" evidence="5">
    <location>
        <begin position="9"/>
        <end position="66"/>
    </location>
</feature>
<evidence type="ECO:0000313" key="6">
    <source>
        <dbReference type="EMBL" id="APX13452.1"/>
    </source>
</evidence>
<dbReference type="Gene3D" id="3.40.190.10">
    <property type="entry name" value="Periplasmic binding protein-like II"/>
    <property type="match status" value="2"/>
</dbReference>
<evidence type="ECO:0000256" key="4">
    <source>
        <dbReference type="ARBA" id="ARBA00023163"/>
    </source>
</evidence>
<gene>
    <name evidence="6" type="ORF">BWR18_18535</name>
</gene>
<dbReference type="PROSITE" id="PS50931">
    <property type="entry name" value="HTH_LYSR"/>
    <property type="match status" value="1"/>
</dbReference>